<feature type="chain" id="PRO_5047216283" description="Tetratricopeptide repeat protein" evidence="2">
    <location>
        <begin position="41"/>
        <end position="345"/>
    </location>
</feature>
<gene>
    <name evidence="3" type="ORF">POL67_16290</name>
</gene>
<dbReference type="Gene3D" id="1.25.40.10">
    <property type="entry name" value="Tetratricopeptide repeat domain"/>
    <property type="match status" value="1"/>
</dbReference>
<accession>A0ABT5EMB8</accession>
<organism evidence="3 4">
    <name type="scientific">Polyangium mundeleinium</name>
    <dbReference type="NCBI Taxonomy" id="2995306"/>
    <lineage>
        <taxon>Bacteria</taxon>
        <taxon>Pseudomonadati</taxon>
        <taxon>Myxococcota</taxon>
        <taxon>Polyangia</taxon>
        <taxon>Polyangiales</taxon>
        <taxon>Polyangiaceae</taxon>
        <taxon>Polyangium</taxon>
    </lineage>
</organism>
<evidence type="ECO:0008006" key="5">
    <source>
        <dbReference type="Google" id="ProtNLM"/>
    </source>
</evidence>
<keyword evidence="1" id="KW-0472">Membrane</keyword>
<dbReference type="SUPFAM" id="SSF48452">
    <property type="entry name" value="TPR-like"/>
    <property type="match status" value="1"/>
</dbReference>
<feature type="signal peptide" evidence="2">
    <location>
        <begin position="1"/>
        <end position="40"/>
    </location>
</feature>
<comment type="caution">
    <text evidence="3">The sequence shown here is derived from an EMBL/GenBank/DDBJ whole genome shotgun (WGS) entry which is preliminary data.</text>
</comment>
<keyword evidence="2" id="KW-0732">Signal</keyword>
<dbReference type="EMBL" id="JAQNDO010000001">
    <property type="protein sequence ID" value="MDC0742911.1"/>
    <property type="molecule type" value="Genomic_DNA"/>
</dbReference>
<evidence type="ECO:0000313" key="4">
    <source>
        <dbReference type="Proteomes" id="UP001221411"/>
    </source>
</evidence>
<protein>
    <recommendedName>
        <fullName evidence="5">Tetratricopeptide repeat protein</fullName>
    </recommendedName>
</protein>
<keyword evidence="1" id="KW-1133">Transmembrane helix</keyword>
<evidence type="ECO:0000256" key="2">
    <source>
        <dbReference type="SAM" id="SignalP"/>
    </source>
</evidence>
<feature type="transmembrane region" description="Helical" evidence="1">
    <location>
        <begin position="288"/>
        <end position="311"/>
    </location>
</feature>
<proteinExistence type="predicted"/>
<dbReference type="RefSeq" id="WP_271918279.1">
    <property type="nucleotide sequence ID" value="NZ_JAQNDO010000001.1"/>
</dbReference>
<keyword evidence="1" id="KW-0812">Transmembrane</keyword>
<dbReference type="Proteomes" id="UP001221411">
    <property type="component" value="Unassembled WGS sequence"/>
</dbReference>
<evidence type="ECO:0000313" key="3">
    <source>
        <dbReference type="EMBL" id="MDC0742911.1"/>
    </source>
</evidence>
<evidence type="ECO:0000256" key="1">
    <source>
        <dbReference type="SAM" id="Phobius"/>
    </source>
</evidence>
<reference evidence="3 4" key="1">
    <citation type="submission" date="2022-11" db="EMBL/GenBank/DDBJ databases">
        <title>Minimal conservation of predation-associated metabolite biosynthetic gene clusters underscores biosynthetic potential of Myxococcota including descriptions for ten novel species: Archangium lansinium sp. nov., Myxococcus landrumus sp. nov., Nannocystis bai.</title>
        <authorList>
            <person name="Ahearne A."/>
            <person name="Stevens C."/>
            <person name="Dowd S."/>
        </authorList>
    </citation>
    <scope>NUCLEOTIDE SEQUENCE [LARGE SCALE GENOMIC DNA]</scope>
    <source>
        <strain evidence="3 4">RJM3</strain>
    </source>
</reference>
<sequence length="345" mass="34655">MQTPLSRAASAPRARAPRRPLAAALTLVAAIALAPGPAAAQGGDKKAIAEAAFVRGRELMDQGKPAEACPKFEESSRLDPSVGAFLNLGLCNEQLGRTATAWARYKEAATLAHATGDTDRLRIAEEFAGKLAPKLSRLRIDAETPAAGLVIKRNGEVVGAALLGDPIPVDPGEHTIGATAPGFLSWSTKIVVGKDADAKTVSVPALVAAPNVKPVEKETSDAPPAASGTNGLRIAAFVAGGVGVAALGVGAVFGGLASSDVGKADPLCPEKKCNAEGFALIEGAQTKALASTIGFGVGGAALAAGVVLFFVSRSAPKEPGPEAPRAWLVPSFGPHGGGASILGTF</sequence>
<dbReference type="InterPro" id="IPR011990">
    <property type="entry name" value="TPR-like_helical_dom_sf"/>
</dbReference>
<name>A0ABT5EMB8_9BACT</name>
<keyword evidence="4" id="KW-1185">Reference proteome</keyword>